<dbReference type="AlphaFoldDB" id="U6GSP2"/>
<dbReference type="GeneID" id="25274654"/>
<dbReference type="InterPro" id="IPR000222">
    <property type="entry name" value="PP2C_BS"/>
</dbReference>
<dbReference type="InterPro" id="IPR036457">
    <property type="entry name" value="PPM-type-like_dom_sf"/>
</dbReference>
<dbReference type="Gene3D" id="3.60.40.10">
    <property type="entry name" value="PPM-type phosphatase domain"/>
    <property type="match status" value="1"/>
</dbReference>
<evidence type="ECO:0000313" key="1">
    <source>
        <dbReference type="EMBL" id="CDI82303.1"/>
    </source>
</evidence>
<dbReference type="GO" id="GO:0043169">
    <property type="term" value="F:cation binding"/>
    <property type="evidence" value="ECO:0007669"/>
    <property type="project" value="InterPro"/>
</dbReference>
<dbReference type="Proteomes" id="UP000018050">
    <property type="component" value="Unassembled WGS sequence"/>
</dbReference>
<dbReference type="VEuPathDB" id="ToxoDB:EAH_00065840"/>
<dbReference type="OrthoDB" id="10264738at2759"/>
<sequence length="180" mass="17517">MGAFLATPRTQKQSECGGSVDAAANLTSAYGAAAMQGWRQTMEDAHVAVPSLRALVKGAAAAPAPAAAAAAPAGGGGGSAAAAAAAAQEKDVSPGAASTAASTAAGGAAAAAGGDTSSDDFCCRALDELKQMQIEDIGVYGVFDGHGSNAVSYWAANNLLTVSLLSYTVLTFYVPSSLNS</sequence>
<protein>
    <submittedName>
        <fullName evidence="1">Protein phosphatase 2C, putative</fullName>
    </submittedName>
</protein>
<reference evidence="1" key="2">
    <citation type="submission" date="2013-10" db="EMBL/GenBank/DDBJ databases">
        <authorList>
            <person name="Aslett M."/>
        </authorList>
    </citation>
    <scope>NUCLEOTIDE SEQUENCE</scope>
    <source>
        <strain evidence="1">Houghton</strain>
    </source>
</reference>
<organism evidence="1 2">
    <name type="scientific">Eimeria acervulina</name>
    <name type="common">Coccidian parasite</name>
    <dbReference type="NCBI Taxonomy" id="5801"/>
    <lineage>
        <taxon>Eukaryota</taxon>
        <taxon>Sar</taxon>
        <taxon>Alveolata</taxon>
        <taxon>Apicomplexa</taxon>
        <taxon>Conoidasida</taxon>
        <taxon>Coccidia</taxon>
        <taxon>Eucoccidiorida</taxon>
        <taxon>Eimeriorina</taxon>
        <taxon>Eimeriidae</taxon>
        <taxon>Eimeria</taxon>
    </lineage>
</organism>
<dbReference type="RefSeq" id="XP_013248246.1">
    <property type="nucleotide sequence ID" value="XM_013392792.1"/>
</dbReference>
<accession>U6GSP2</accession>
<dbReference type="PROSITE" id="PS01032">
    <property type="entry name" value="PPM_1"/>
    <property type="match status" value="1"/>
</dbReference>
<dbReference type="SUPFAM" id="SSF81606">
    <property type="entry name" value="PP2C-like"/>
    <property type="match status" value="1"/>
</dbReference>
<keyword evidence="2" id="KW-1185">Reference proteome</keyword>
<proteinExistence type="predicted"/>
<dbReference type="EMBL" id="HG672254">
    <property type="protein sequence ID" value="CDI82303.1"/>
    <property type="molecule type" value="Genomic_DNA"/>
</dbReference>
<name>U6GSP2_EIMAC</name>
<reference evidence="1" key="1">
    <citation type="submission" date="2013-10" db="EMBL/GenBank/DDBJ databases">
        <title>Genomic analysis of the causative agents of coccidiosis in chickens.</title>
        <authorList>
            <person name="Reid A.J."/>
            <person name="Blake D."/>
            <person name="Billington K."/>
            <person name="Browne H."/>
            <person name="Dunn M."/>
            <person name="Hung S."/>
            <person name="Kawahara F."/>
            <person name="Miranda-Saavedra D."/>
            <person name="Mourier T."/>
            <person name="Nagra H."/>
            <person name="Otto T.D."/>
            <person name="Rawlings N."/>
            <person name="Sanchez A."/>
            <person name="Sanders M."/>
            <person name="Subramaniam C."/>
            <person name="Tay Y."/>
            <person name="Dear P."/>
            <person name="Doerig C."/>
            <person name="Gruber A."/>
            <person name="Parkinson J."/>
            <person name="Shirley M."/>
            <person name="Wan K.L."/>
            <person name="Berriman M."/>
            <person name="Tomley F."/>
            <person name="Pain A."/>
        </authorList>
    </citation>
    <scope>NUCLEOTIDE SEQUENCE</scope>
    <source>
        <strain evidence="1">Houghton</strain>
    </source>
</reference>
<gene>
    <name evidence="1" type="ORF">EAH_00065840</name>
</gene>
<evidence type="ECO:0000313" key="2">
    <source>
        <dbReference type="Proteomes" id="UP000018050"/>
    </source>
</evidence>